<dbReference type="Proteomes" id="UP000548304">
    <property type="component" value="Unassembled WGS sequence"/>
</dbReference>
<dbReference type="SUPFAM" id="SSF54665">
    <property type="entry name" value="CO dehydrogenase molybdoprotein N-domain-like"/>
    <property type="match status" value="1"/>
</dbReference>
<dbReference type="Pfam" id="PF01315">
    <property type="entry name" value="Ald_Xan_dh_C"/>
    <property type="match status" value="1"/>
</dbReference>
<proteinExistence type="predicted"/>
<dbReference type="InterPro" id="IPR016208">
    <property type="entry name" value="Ald_Oxase/xanthine_DH-like"/>
</dbReference>
<dbReference type="InterPro" id="IPR008274">
    <property type="entry name" value="AldOxase/xan_DH_MoCoBD1"/>
</dbReference>
<dbReference type="EMBL" id="JACBYW010000001">
    <property type="protein sequence ID" value="NYH77843.1"/>
    <property type="molecule type" value="Genomic_DNA"/>
</dbReference>
<dbReference type="PANTHER" id="PTHR11908:SF132">
    <property type="entry name" value="ALDEHYDE OXIDASE 1-RELATED"/>
    <property type="match status" value="1"/>
</dbReference>
<evidence type="ECO:0000256" key="2">
    <source>
        <dbReference type="ARBA" id="ARBA00023002"/>
    </source>
</evidence>
<dbReference type="Gene3D" id="3.90.1170.50">
    <property type="entry name" value="Aldehyde oxidase/xanthine dehydrogenase, a/b hammerhead"/>
    <property type="match status" value="1"/>
</dbReference>
<name>A0A852Z6L3_9ACTN</name>
<evidence type="ECO:0000259" key="3">
    <source>
        <dbReference type="SMART" id="SM01008"/>
    </source>
</evidence>
<protein>
    <submittedName>
        <fullName evidence="4">Xanthine dehydrogenase YagR molybdenum-binding subunit</fullName>
        <ecNumber evidence="4">1.17.1.4</ecNumber>
    </submittedName>
</protein>
<comment type="caution">
    <text evidence="4">The sequence shown here is derived from an EMBL/GenBank/DDBJ whole genome shotgun (WGS) entry which is preliminary data.</text>
</comment>
<feature type="domain" description="Aldehyde oxidase/xanthine dehydrogenase a/b hammerhead" evidence="3">
    <location>
        <begin position="24"/>
        <end position="127"/>
    </location>
</feature>
<dbReference type="GO" id="GO:0005506">
    <property type="term" value="F:iron ion binding"/>
    <property type="evidence" value="ECO:0007669"/>
    <property type="project" value="InterPro"/>
</dbReference>
<dbReference type="InterPro" id="IPR037165">
    <property type="entry name" value="AldOxase/xan_DH_Mopterin-bd_sf"/>
</dbReference>
<gene>
    <name evidence="4" type="ORF">FHR84_001157</name>
</gene>
<dbReference type="SMART" id="SM01008">
    <property type="entry name" value="Ald_Xan_dh_C"/>
    <property type="match status" value="1"/>
</dbReference>
<evidence type="ECO:0000256" key="1">
    <source>
        <dbReference type="ARBA" id="ARBA00022505"/>
    </source>
</evidence>
<dbReference type="InterPro" id="IPR046867">
    <property type="entry name" value="AldOxase/xan_DH_MoCoBD2"/>
</dbReference>
<dbReference type="InterPro" id="IPR036856">
    <property type="entry name" value="Ald_Oxase/Xan_DH_a/b_sf"/>
</dbReference>
<keyword evidence="2 4" id="KW-0560">Oxidoreductase</keyword>
<dbReference type="EC" id="1.17.1.4" evidence="4"/>
<reference evidence="4 5" key="1">
    <citation type="submission" date="2020-07" db="EMBL/GenBank/DDBJ databases">
        <title>Genomic Encyclopedia of Type Strains, Phase III (KMG-III): the genomes of soil and plant-associated and newly described type strains.</title>
        <authorList>
            <person name="Whitman W."/>
        </authorList>
    </citation>
    <scope>NUCLEOTIDE SEQUENCE [LARGE SCALE GENOMIC DNA]</scope>
    <source>
        <strain evidence="4 5">CECT 8576</strain>
    </source>
</reference>
<dbReference type="Pfam" id="PF02738">
    <property type="entry name" value="MoCoBD_1"/>
    <property type="match status" value="1"/>
</dbReference>
<dbReference type="PANTHER" id="PTHR11908">
    <property type="entry name" value="XANTHINE DEHYDROGENASE"/>
    <property type="match status" value="1"/>
</dbReference>
<keyword evidence="5" id="KW-1185">Reference proteome</keyword>
<dbReference type="RefSeq" id="WP_179534298.1">
    <property type="nucleotide sequence ID" value="NZ_JACBYW010000001.1"/>
</dbReference>
<dbReference type="InterPro" id="IPR000674">
    <property type="entry name" value="Ald_Oxase/Xan_DH_a/b"/>
</dbReference>
<dbReference type="Gene3D" id="3.30.365.10">
    <property type="entry name" value="Aldehyde oxidase/xanthine dehydrogenase, molybdopterin binding domain"/>
    <property type="match status" value="5"/>
</dbReference>
<accession>A0A852Z6L3</accession>
<dbReference type="AlphaFoldDB" id="A0A852Z6L3"/>
<dbReference type="Pfam" id="PF20256">
    <property type="entry name" value="MoCoBD_2"/>
    <property type="match status" value="2"/>
</dbReference>
<dbReference type="SUPFAM" id="SSF56003">
    <property type="entry name" value="Molybdenum cofactor-binding domain"/>
    <property type="match status" value="1"/>
</dbReference>
<sequence length="694" mass="73459">MTQDVGSGAVGSPVERLDGQAKVTGNAPYAFEQLTEGAVYLHPLRAPVARGRVTEMDTSAAEAVGGVRAILLAGQVEQLDTRDRELAVLQSREVAFRGQYVGAVLATTPENARHAASLVRVSCAASPPDVALEGDRADLYAPEVVNPRFGTDTEQGDTDSAFEEAAYFIDRTYRTPMEHNNPMEPHATVAHWDGGELSLYDSTQGAHSVRATLAPLFGLPTDRVRVQAPHVGGGFGSKGLPHANVVLAALAARSVPGTPVKFAVTRQQIFTVAGHRTPTIQRIRLGATRSGELTAITHDVVEHTSRIKEFAEQTAVPTRNMYRAANRRTTHRLAALDVPVPSWMRAPGECPGMFALESAVDEMARECGQDPVEFRIRNEPSEDPETGLPFSSHNLATCLRRGAEGFGWYDRNAPARSSPDAAGWIPGVGVAASTYPVFRSPGSRALVLAEGSGRYRVSIGAVDIGTGARTALTQIAADALGTEVSAIDLRIADTALPYANVAGGSSGTTCWGTAIHEAAGKLRAEHGSAPLPGASAEGETTSNPESGRFAMHAYGAQFAEVRVHADTGEVRVPRMLGVFAVGRVINPRTARSQFLGGMTMGLSMALHEEAVLDHELGHVVNQDLAEYHIATNADVGAIEITWLDEQDPHVNPMGSKGIGEIGIVGTAAAVANAVQHATGVRVRQLPITPDKLIS</sequence>
<evidence type="ECO:0000313" key="5">
    <source>
        <dbReference type="Proteomes" id="UP000548304"/>
    </source>
</evidence>
<organism evidence="4 5">
    <name type="scientific">Actinopolyspora biskrensis</name>
    <dbReference type="NCBI Taxonomy" id="1470178"/>
    <lineage>
        <taxon>Bacteria</taxon>
        <taxon>Bacillati</taxon>
        <taxon>Actinomycetota</taxon>
        <taxon>Actinomycetes</taxon>
        <taxon>Actinopolysporales</taxon>
        <taxon>Actinopolysporaceae</taxon>
        <taxon>Actinopolyspora</taxon>
    </lineage>
</organism>
<evidence type="ECO:0000313" key="4">
    <source>
        <dbReference type="EMBL" id="NYH77843.1"/>
    </source>
</evidence>
<keyword evidence="1" id="KW-0500">Molybdenum</keyword>
<dbReference type="GO" id="GO:0004854">
    <property type="term" value="F:xanthine dehydrogenase activity"/>
    <property type="evidence" value="ECO:0007669"/>
    <property type="project" value="UniProtKB-EC"/>
</dbReference>